<gene>
    <name evidence="1" type="ORF">Esi_0325_0003</name>
    <name evidence="2" type="ORF">Esi_0608_0001</name>
</gene>
<dbReference type="Proteomes" id="UP000002630">
    <property type="component" value="Unassembled WGS sequence"/>
</dbReference>
<proteinExistence type="predicted"/>
<reference evidence="1 3" key="1">
    <citation type="journal article" date="2010" name="Nature">
        <title>The Ectocarpus genome and the independent evolution of multicellularity in brown algae.</title>
        <authorList>
            <person name="Cock J.M."/>
            <person name="Sterck L."/>
            <person name="Rouze P."/>
            <person name="Scornet D."/>
            <person name="Allen A.E."/>
            <person name="Amoutzias G."/>
            <person name="Anthouard V."/>
            <person name="Artiguenave F."/>
            <person name="Aury J.M."/>
            <person name="Badger J.H."/>
            <person name="Beszteri B."/>
            <person name="Billiau K."/>
            <person name="Bonnet E."/>
            <person name="Bothwell J.H."/>
            <person name="Bowler C."/>
            <person name="Boyen C."/>
            <person name="Brownlee C."/>
            <person name="Carrano C.J."/>
            <person name="Charrier B."/>
            <person name="Cho G.Y."/>
            <person name="Coelho S.M."/>
            <person name="Collen J."/>
            <person name="Corre E."/>
            <person name="Da Silva C."/>
            <person name="Delage L."/>
            <person name="Delaroque N."/>
            <person name="Dittami S.M."/>
            <person name="Doulbeau S."/>
            <person name="Elias M."/>
            <person name="Farnham G."/>
            <person name="Gachon C.M."/>
            <person name="Gschloessl B."/>
            <person name="Heesch S."/>
            <person name="Jabbari K."/>
            <person name="Jubin C."/>
            <person name="Kawai H."/>
            <person name="Kimura K."/>
            <person name="Kloareg B."/>
            <person name="Kupper F.C."/>
            <person name="Lang D."/>
            <person name="Le Bail A."/>
            <person name="Leblanc C."/>
            <person name="Lerouge P."/>
            <person name="Lohr M."/>
            <person name="Lopez P.J."/>
            <person name="Martens C."/>
            <person name="Maumus F."/>
            <person name="Michel G."/>
            <person name="Miranda-Saavedra D."/>
            <person name="Morales J."/>
            <person name="Moreau H."/>
            <person name="Motomura T."/>
            <person name="Nagasato C."/>
            <person name="Napoli C.A."/>
            <person name="Nelson D.R."/>
            <person name="Nyvall-Collen P."/>
            <person name="Peters A.F."/>
            <person name="Pommier C."/>
            <person name="Potin P."/>
            <person name="Poulain J."/>
            <person name="Quesneville H."/>
            <person name="Read B."/>
            <person name="Rensing S.A."/>
            <person name="Ritter A."/>
            <person name="Rousvoal S."/>
            <person name="Samanta M."/>
            <person name="Samson G."/>
            <person name="Schroeder D.C."/>
            <person name="Segurens B."/>
            <person name="Strittmatter M."/>
            <person name="Tonon T."/>
            <person name="Tregear J.W."/>
            <person name="Valentin K."/>
            <person name="von Dassow P."/>
            <person name="Yamagishi T."/>
            <person name="Van de Peer Y."/>
            <person name="Wincker P."/>
        </authorList>
    </citation>
    <scope>NUCLEOTIDE SEQUENCE [LARGE SCALE GENOMIC DNA]</scope>
    <source>
        <strain evidence="1">Ec 32</strain>
        <strain evidence="3">Ec32 / CCAP1310/4</strain>
    </source>
</reference>
<dbReference type="OrthoDB" id="221730at2759"/>
<evidence type="ECO:0000313" key="3">
    <source>
        <dbReference type="Proteomes" id="UP000002630"/>
    </source>
</evidence>
<evidence type="ECO:0000313" key="2">
    <source>
        <dbReference type="EMBL" id="CBJ33783.1"/>
    </source>
</evidence>
<organism evidence="1 3">
    <name type="scientific">Ectocarpus siliculosus</name>
    <name type="common">Brown alga</name>
    <name type="synonym">Conferva siliculosa</name>
    <dbReference type="NCBI Taxonomy" id="2880"/>
    <lineage>
        <taxon>Eukaryota</taxon>
        <taxon>Sar</taxon>
        <taxon>Stramenopiles</taxon>
        <taxon>Ochrophyta</taxon>
        <taxon>PX clade</taxon>
        <taxon>Phaeophyceae</taxon>
        <taxon>Ectocarpales</taxon>
        <taxon>Ectocarpaceae</taxon>
        <taxon>Ectocarpus</taxon>
    </lineage>
</organism>
<protein>
    <submittedName>
        <fullName evidence="1">Uncharacterized protein</fullName>
    </submittedName>
</protein>
<keyword evidence="3" id="KW-1185">Reference proteome</keyword>
<dbReference type="EMBL" id="FN648515">
    <property type="protein sequence ID" value="CBJ32268.1"/>
    <property type="molecule type" value="Genomic_DNA"/>
</dbReference>
<dbReference type="AlphaFoldDB" id="D7FXD1"/>
<dbReference type="InParanoid" id="D7FXD1"/>
<accession>D7FXD1</accession>
<name>D7FXD1_ECTSI</name>
<evidence type="ECO:0000313" key="1">
    <source>
        <dbReference type="EMBL" id="CBJ32268.1"/>
    </source>
</evidence>
<dbReference type="EMBL" id="FN648828">
    <property type="protein sequence ID" value="CBJ33783.1"/>
    <property type="molecule type" value="Genomic_DNA"/>
</dbReference>
<sequence>MCPQADDDTGGELGNARYDIETNRRTYGQMKDGFAELALLVDQPAEQARKSMELGLAAGSANGPGLPLWTSLHINPLRHMPIERLHFDALGSCQLNQVFVLELLSTQGRRLVQSVMAQPPSLLYPPGTEHLKDIVTNYSSLTGSDKWTLQSMLLLVFRPVLQDVESLVNYIVYSN</sequence>